<dbReference type="CDD" id="cd09732">
    <property type="entry name" value="Csx1_III-U"/>
    <property type="match status" value="1"/>
</dbReference>
<sequence length="450" mass="52616">MAKKFLSFLGTGEYSECTYKCPKGAEVKSRFIQTALVEDLCREWTEDDEVIIFLTNASRNKNWEDSERFVEVSREEVSPEEIIIRRNKKTFIGLKNELQNKNYKVKIVDKSIPEGKNVDEIWEIFNVMMDCINDNDEVIFDITHSFRSIPMLALVVLNYAKVMKNIDILGIYYGAFEARDKDGVAPVFELKEFDRLLEWSYAINSFVKFGDSRQILDFVNREKKYDEKYREVYNFAKKLNTFTDAINTCKGIVLDNPQKSVYAAYKDMIESLNTIREKQIYPTISELLKLVEKKSKIFDCNDNLSIGMAFVEWCIQNNLIQQGYTALDETIKTFICVLNDLDDSDKDIREEIAAKAMAVYKYKDNESKWIVEEQYKEKIREILKNTPKEIFKIADAISVSRNDINHFGFTEPDKRKDISKLKSELGIKYQELKKVYDEYLNNKGALEDLE</sequence>
<reference evidence="2" key="1">
    <citation type="submission" date="2016-11" db="EMBL/GenBank/DDBJ databases">
        <authorList>
            <person name="Varghese N."/>
            <person name="Submissions S."/>
        </authorList>
    </citation>
    <scope>NUCLEOTIDE SEQUENCE [LARGE SCALE GENOMIC DNA]</scope>
    <source>
        <strain evidence="2">DSM 10124</strain>
    </source>
</reference>
<name>A0A1M4YH73_9CLOT</name>
<dbReference type="NCBIfam" id="TIGR02221">
    <property type="entry name" value="cas_TM1812"/>
    <property type="match status" value="1"/>
</dbReference>
<dbReference type="RefSeq" id="WP_073248972.1">
    <property type="nucleotide sequence ID" value="NZ_FQVG01000031.1"/>
</dbReference>
<keyword evidence="2" id="KW-1185">Reference proteome</keyword>
<protein>
    <submittedName>
        <fullName evidence="1">CRISPR-associated protein, TM1812 family</fullName>
    </submittedName>
</protein>
<evidence type="ECO:0000313" key="2">
    <source>
        <dbReference type="Proteomes" id="UP000184423"/>
    </source>
</evidence>
<gene>
    <name evidence="1" type="ORF">SAMN02746091_01658</name>
</gene>
<dbReference type="InterPro" id="IPR011742">
    <property type="entry name" value="CRISPR-assoc_prot_TM1812"/>
</dbReference>
<dbReference type="EMBL" id="FQVG01000031">
    <property type="protein sequence ID" value="SHF05071.1"/>
    <property type="molecule type" value="Genomic_DNA"/>
</dbReference>
<dbReference type="SUPFAM" id="SSF160980">
    <property type="entry name" value="SSO1389-like"/>
    <property type="match status" value="1"/>
</dbReference>
<evidence type="ECO:0000313" key="1">
    <source>
        <dbReference type="EMBL" id="SHF05071.1"/>
    </source>
</evidence>
<dbReference type="Proteomes" id="UP000184423">
    <property type="component" value="Unassembled WGS sequence"/>
</dbReference>
<proteinExistence type="predicted"/>
<accession>A0A1M4YH73</accession>
<organism evidence="1 2">
    <name type="scientific">Caloramator proteoclasticus DSM 10124</name>
    <dbReference type="NCBI Taxonomy" id="1121262"/>
    <lineage>
        <taxon>Bacteria</taxon>
        <taxon>Bacillati</taxon>
        <taxon>Bacillota</taxon>
        <taxon>Clostridia</taxon>
        <taxon>Eubacteriales</taxon>
        <taxon>Clostridiaceae</taxon>
        <taxon>Caloramator</taxon>
    </lineage>
</organism>
<dbReference type="InterPro" id="IPR013383">
    <property type="entry name" value="CRISPR-assoc_prot_DxTHG_CS"/>
</dbReference>
<dbReference type="NCBIfam" id="TIGR02549">
    <property type="entry name" value="CRISPR_DxTHG"/>
    <property type="match status" value="1"/>
</dbReference>
<dbReference type="AlphaFoldDB" id="A0A1M4YH73"/>